<evidence type="ECO:0000256" key="1">
    <source>
        <dbReference type="SAM" id="MobiDB-lite"/>
    </source>
</evidence>
<gene>
    <name evidence="3" type="ORF">PIB30_041139</name>
</gene>
<sequence>MEFFEVTKPIELPKTKPYSILVLSHDFAYTYGEPPVLANYTLPSDFKSQRFSKIVLEWMATCKGKQFDRIFGVWLAASSFCGAAPPSQRPPALFGVSRKTYKLCLVNTNKVGIPRENVFSPPRSPTRADVNCQIQLTVLLQEGSRKSKYDQRTVKHFQKLGYDGTTNKSGQHNSQSPENRTS</sequence>
<organism evidence="3 4">
    <name type="scientific">Stylosanthes scabra</name>
    <dbReference type="NCBI Taxonomy" id="79078"/>
    <lineage>
        <taxon>Eukaryota</taxon>
        <taxon>Viridiplantae</taxon>
        <taxon>Streptophyta</taxon>
        <taxon>Embryophyta</taxon>
        <taxon>Tracheophyta</taxon>
        <taxon>Spermatophyta</taxon>
        <taxon>Magnoliopsida</taxon>
        <taxon>eudicotyledons</taxon>
        <taxon>Gunneridae</taxon>
        <taxon>Pentapetalae</taxon>
        <taxon>rosids</taxon>
        <taxon>fabids</taxon>
        <taxon>Fabales</taxon>
        <taxon>Fabaceae</taxon>
        <taxon>Papilionoideae</taxon>
        <taxon>50 kb inversion clade</taxon>
        <taxon>dalbergioids sensu lato</taxon>
        <taxon>Dalbergieae</taxon>
        <taxon>Pterocarpus clade</taxon>
        <taxon>Stylosanthes</taxon>
    </lineage>
</organism>
<reference evidence="3 4" key="1">
    <citation type="journal article" date="2023" name="Plants (Basel)">
        <title>Bridging the Gap: Combining Genomics and Transcriptomics Approaches to Understand Stylosanthes scabra, an Orphan Legume from the Brazilian Caatinga.</title>
        <authorList>
            <person name="Ferreira-Neto J.R.C."/>
            <person name="da Silva M.D."/>
            <person name="Binneck E."/>
            <person name="de Melo N.F."/>
            <person name="da Silva R.H."/>
            <person name="de Melo A.L.T.M."/>
            <person name="Pandolfi V."/>
            <person name="Bustamante F.O."/>
            <person name="Brasileiro-Vidal A.C."/>
            <person name="Benko-Iseppon A.M."/>
        </authorList>
    </citation>
    <scope>NUCLEOTIDE SEQUENCE [LARGE SCALE GENOMIC DNA]</scope>
    <source>
        <tissue evidence="3">Leaves</tissue>
    </source>
</reference>
<proteinExistence type="predicted"/>
<dbReference type="PANTHER" id="PTHR31104">
    <property type="entry name" value="PEPTIDE-N4-(N-ACETYL-BETA-GLUCOSAMINYL)ASPARAGINE AMIDASE A PROTEIN"/>
    <property type="match status" value="1"/>
</dbReference>
<dbReference type="Proteomes" id="UP001341840">
    <property type="component" value="Unassembled WGS sequence"/>
</dbReference>
<evidence type="ECO:0000259" key="2">
    <source>
        <dbReference type="Pfam" id="PF12222"/>
    </source>
</evidence>
<accession>A0ABU6SEQ0</accession>
<feature type="domain" description="Peptide N-acetyl-beta-D-glucosaminyl asparaginase amidase A N-terminal" evidence="2">
    <location>
        <begin position="16"/>
        <end position="77"/>
    </location>
</feature>
<protein>
    <recommendedName>
        <fullName evidence="2">Peptide N-acetyl-beta-D-glucosaminyl asparaginase amidase A N-terminal domain-containing protein</fullName>
    </recommendedName>
</protein>
<feature type="compositionally biased region" description="Polar residues" evidence="1">
    <location>
        <begin position="164"/>
        <end position="182"/>
    </location>
</feature>
<name>A0ABU6SEQ0_9FABA</name>
<dbReference type="Pfam" id="PF12222">
    <property type="entry name" value="PNGaseA"/>
    <property type="match status" value="1"/>
</dbReference>
<dbReference type="InterPro" id="IPR021102">
    <property type="entry name" value="PNGase_A"/>
</dbReference>
<dbReference type="EMBL" id="JASCZI010060641">
    <property type="protein sequence ID" value="MED6134886.1"/>
    <property type="molecule type" value="Genomic_DNA"/>
</dbReference>
<feature type="region of interest" description="Disordered" evidence="1">
    <location>
        <begin position="160"/>
        <end position="182"/>
    </location>
</feature>
<comment type="caution">
    <text evidence="3">The sequence shown here is derived from an EMBL/GenBank/DDBJ whole genome shotgun (WGS) entry which is preliminary data.</text>
</comment>
<dbReference type="InterPro" id="IPR056948">
    <property type="entry name" value="PNGaseA_N"/>
</dbReference>
<evidence type="ECO:0000313" key="4">
    <source>
        <dbReference type="Proteomes" id="UP001341840"/>
    </source>
</evidence>
<keyword evidence="4" id="KW-1185">Reference proteome</keyword>
<evidence type="ECO:0000313" key="3">
    <source>
        <dbReference type="EMBL" id="MED6134886.1"/>
    </source>
</evidence>